<feature type="transmembrane region" description="Helical" evidence="1">
    <location>
        <begin position="180"/>
        <end position="200"/>
    </location>
</feature>
<dbReference type="HOGENOM" id="CLU_717134_0_0_4"/>
<dbReference type="PANTHER" id="PTHR11161:SF0">
    <property type="entry name" value="O-ACYLTRANSFERASE LIKE PROTEIN"/>
    <property type="match status" value="1"/>
</dbReference>
<keyword evidence="1" id="KW-1133">Transmembrane helix</keyword>
<reference evidence="3 4" key="1">
    <citation type="journal article" date="2007" name="PLoS Genet.">
        <title>A tale of two oxidation states: bacterial colonization of arsenic-rich environments.</title>
        <authorList>
            <person name="Muller D."/>
            <person name="Medigue C."/>
            <person name="Koechler S."/>
            <person name="Barbe V."/>
            <person name="Barakat M."/>
            <person name="Talla E."/>
            <person name="Bonnefoy V."/>
            <person name="Krin E."/>
            <person name="Arsene-Ploetze F."/>
            <person name="Carapito C."/>
            <person name="Chandler M."/>
            <person name="Cournoyer B."/>
            <person name="Cruveiller S."/>
            <person name="Dossat C."/>
            <person name="Duval S."/>
            <person name="Heymann M."/>
            <person name="Leize E."/>
            <person name="Lieutaud A."/>
            <person name="Lievremont D."/>
            <person name="Makita Y."/>
            <person name="Mangenot S."/>
            <person name="Nitschke W."/>
            <person name="Ortet P."/>
            <person name="Perdrial N."/>
            <person name="Schoepp B."/>
            <person name="Siguier N."/>
            <person name="Simeonova D.D."/>
            <person name="Rouy Z."/>
            <person name="Segurens B."/>
            <person name="Turlin E."/>
            <person name="Vallenet D."/>
            <person name="Van Dorsselaer A."/>
            <person name="Weiss S."/>
            <person name="Weissenbach J."/>
            <person name="Lett M.C."/>
            <person name="Danchin A."/>
            <person name="Bertin P.N."/>
        </authorList>
    </citation>
    <scope>NUCLEOTIDE SEQUENCE [LARGE SCALE GENOMIC DNA]</scope>
    <source>
        <strain evidence="4">ULPAs1</strain>
    </source>
</reference>
<feature type="transmembrane region" description="Helical" evidence="1">
    <location>
        <begin position="286"/>
        <end position="309"/>
    </location>
</feature>
<keyword evidence="1" id="KW-0812">Transmembrane</keyword>
<feature type="transmembrane region" description="Helical" evidence="1">
    <location>
        <begin position="89"/>
        <end position="110"/>
    </location>
</feature>
<evidence type="ECO:0000259" key="2">
    <source>
        <dbReference type="Pfam" id="PF01757"/>
    </source>
</evidence>
<feature type="transmembrane region" description="Helical" evidence="1">
    <location>
        <begin position="206"/>
        <end position="223"/>
    </location>
</feature>
<dbReference type="EMBL" id="CU207211">
    <property type="protein sequence ID" value="CAL60283.2"/>
    <property type="molecule type" value="Genomic_DNA"/>
</dbReference>
<keyword evidence="1" id="KW-0472">Membrane</keyword>
<keyword evidence="4" id="KW-1185">Reference proteome</keyword>
<dbReference type="Pfam" id="PF01757">
    <property type="entry name" value="Acyl_transf_3"/>
    <property type="match status" value="1"/>
</dbReference>
<dbReference type="PANTHER" id="PTHR11161">
    <property type="entry name" value="O-ACYLTRANSFERASE"/>
    <property type="match status" value="1"/>
</dbReference>
<evidence type="ECO:0000313" key="4">
    <source>
        <dbReference type="Proteomes" id="UP000006697"/>
    </source>
</evidence>
<feature type="domain" description="Acyltransferase 3" evidence="2">
    <location>
        <begin position="9"/>
        <end position="329"/>
    </location>
</feature>
<evidence type="ECO:0000313" key="3">
    <source>
        <dbReference type="EMBL" id="CAL60283.2"/>
    </source>
</evidence>
<dbReference type="STRING" id="204773.HEAR0047"/>
<dbReference type="InterPro" id="IPR052728">
    <property type="entry name" value="O2_lipid_transport_reg"/>
</dbReference>
<dbReference type="Proteomes" id="UP000006697">
    <property type="component" value="Chromosome"/>
</dbReference>
<dbReference type="KEGG" id="har:HEAR0047"/>
<dbReference type="eggNOG" id="COG1835">
    <property type="taxonomic scope" value="Bacteria"/>
</dbReference>
<feature type="transmembrane region" description="Helical" evidence="1">
    <location>
        <begin position="230"/>
        <end position="246"/>
    </location>
</feature>
<keyword evidence="3" id="KW-0808">Transferase</keyword>
<feature type="transmembrane region" description="Helical" evidence="1">
    <location>
        <begin position="147"/>
        <end position="168"/>
    </location>
</feature>
<dbReference type="InterPro" id="IPR002656">
    <property type="entry name" value="Acyl_transf_3_dom"/>
</dbReference>
<sequence>MRSASRMPCVDALKAIACLFIVLHHLAFYGPMSDIAYPFMPTAIDLLYQYGRMAVQAFFVIAGFLLAAKFAPHGKTLVGNPLYSIYQRYLRLAIPYLVALVFAILCAALAREWLSDDSIPDVPDFAQLWSHVFFLQDLVGEEALSAGVWYVAIDLQLFALAAMLLWSAGKIEARYSVPAFIGPVLIALLTMVSLFVFNLNEAWDTTALYFFGAYGLGALAYWVSRRRRGMLWLALLSMVVIVALLLDFRSRILVAGCVMLILGLARQTGVLEQWQMPRMLTYLGRISYSVFLIHFPLCMIVNAVFFHFFPQAPLANLLGMLIALGVSIGGGALLFAWVENRPAAGRKRLLAPAGLLVGSLLVAQQIS</sequence>
<accession>A4G196</accession>
<dbReference type="AlphaFoldDB" id="A4G196"/>
<feature type="transmembrane region" description="Helical" evidence="1">
    <location>
        <begin position="12"/>
        <end position="30"/>
    </location>
</feature>
<proteinExistence type="predicted"/>
<feature type="transmembrane region" description="Helical" evidence="1">
    <location>
        <begin position="315"/>
        <end position="337"/>
    </location>
</feature>
<protein>
    <submittedName>
        <fullName evidence="3">Acyltransferase</fullName>
    </submittedName>
</protein>
<feature type="transmembrane region" description="Helical" evidence="1">
    <location>
        <begin position="50"/>
        <end position="68"/>
    </location>
</feature>
<organism evidence="3 4">
    <name type="scientific">Herminiimonas arsenicoxydans</name>
    <dbReference type="NCBI Taxonomy" id="204773"/>
    <lineage>
        <taxon>Bacteria</taxon>
        <taxon>Pseudomonadati</taxon>
        <taxon>Pseudomonadota</taxon>
        <taxon>Betaproteobacteria</taxon>
        <taxon>Burkholderiales</taxon>
        <taxon>Oxalobacteraceae</taxon>
        <taxon>Herminiimonas</taxon>
    </lineage>
</organism>
<dbReference type="OrthoDB" id="8956208at2"/>
<feature type="transmembrane region" description="Helical" evidence="1">
    <location>
        <begin position="252"/>
        <end position="274"/>
    </location>
</feature>
<dbReference type="GO" id="GO:0016747">
    <property type="term" value="F:acyltransferase activity, transferring groups other than amino-acyl groups"/>
    <property type="evidence" value="ECO:0007669"/>
    <property type="project" value="InterPro"/>
</dbReference>
<keyword evidence="3" id="KW-0012">Acyltransferase</keyword>
<evidence type="ECO:0000256" key="1">
    <source>
        <dbReference type="SAM" id="Phobius"/>
    </source>
</evidence>
<name>A4G196_HERAR</name>
<gene>
    <name evidence="3" type="ordered locus">HEAR0047</name>
</gene>